<dbReference type="EMBL" id="PXWF02000229">
    <property type="protein sequence ID" value="PWF47776.1"/>
    <property type="molecule type" value="Genomic_DNA"/>
</dbReference>
<dbReference type="OrthoDB" id="7069202at2"/>
<dbReference type="AlphaFoldDB" id="A0A2U2HK26"/>
<dbReference type="InterPro" id="IPR051405">
    <property type="entry name" value="phD/YefM_antitoxin"/>
</dbReference>
<comment type="function">
    <text evidence="2">Antitoxin component of a type II toxin-antitoxin (TA) system.</text>
</comment>
<evidence type="ECO:0000313" key="4">
    <source>
        <dbReference type="Proteomes" id="UP000241421"/>
    </source>
</evidence>
<accession>A0A2U2HK26</accession>
<dbReference type="RefSeq" id="WP_106757996.1">
    <property type="nucleotide sequence ID" value="NZ_PXWF02000229.1"/>
</dbReference>
<evidence type="ECO:0000256" key="1">
    <source>
        <dbReference type="ARBA" id="ARBA00009981"/>
    </source>
</evidence>
<proteinExistence type="inferred from homology"/>
<keyword evidence="4" id="KW-1185">Reference proteome</keyword>
<sequence length="100" mass="11428">MRYSEQIKPISYLKDNTAKVVSEITRTREPMIITQNGEATFVVRDIKSWEQDQETLALLKILALGRQQIEQGEFCSAESVFAELDKEMDGTADADMRRAE</sequence>
<dbReference type="InterPro" id="IPR036165">
    <property type="entry name" value="YefM-like_sf"/>
</dbReference>
<dbReference type="Proteomes" id="UP000241421">
    <property type="component" value="Unassembled WGS sequence"/>
</dbReference>
<gene>
    <name evidence="3" type="ORF">C7C56_014000</name>
</gene>
<dbReference type="PANTHER" id="PTHR33713:SF11">
    <property type="entry name" value="PREVENT-HOST-DEATH FAMILY PROTEIN"/>
    <property type="match status" value="1"/>
</dbReference>
<organism evidence="3 4">
    <name type="scientific">Massilia glaciei</name>
    <dbReference type="NCBI Taxonomy" id="1524097"/>
    <lineage>
        <taxon>Bacteria</taxon>
        <taxon>Pseudomonadati</taxon>
        <taxon>Pseudomonadota</taxon>
        <taxon>Betaproteobacteria</taxon>
        <taxon>Burkholderiales</taxon>
        <taxon>Oxalobacteraceae</taxon>
        <taxon>Telluria group</taxon>
        <taxon>Massilia</taxon>
    </lineage>
</organism>
<reference evidence="3 4" key="1">
    <citation type="submission" date="2018-04" db="EMBL/GenBank/DDBJ databases">
        <title>Massilia violaceinigra sp. nov., a novel purple-pigmented bacterium isolated from Tianshan glacier, Xinjiang, China.</title>
        <authorList>
            <person name="Wang H."/>
        </authorList>
    </citation>
    <scope>NUCLEOTIDE SEQUENCE [LARGE SCALE GENOMIC DNA]</scope>
    <source>
        <strain evidence="3 4">B448-2</strain>
    </source>
</reference>
<evidence type="ECO:0000256" key="2">
    <source>
        <dbReference type="RuleBase" id="RU362080"/>
    </source>
</evidence>
<comment type="similarity">
    <text evidence="1 2">Belongs to the phD/YefM antitoxin family.</text>
</comment>
<dbReference type="SUPFAM" id="SSF143120">
    <property type="entry name" value="YefM-like"/>
    <property type="match status" value="1"/>
</dbReference>
<dbReference type="Pfam" id="PF02604">
    <property type="entry name" value="PhdYeFM_antitox"/>
    <property type="match status" value="1"/>
</dbReference>
<dbReference type="PANTHER" id="PTHR33713">
    <property type="entry name" value="ANTITOXIN YAFN-RELATED"/>
    <property type="match status" value="1"/>
</dbReference>
<dbReference type="InterPro" id="IPR006442">
    <property type="entry name" value="Antitoxin_Phd/YefM"/>
</dbReference>
<dbReference type="Gene3D" id="3.40.1620.10">
    <property type="entry name" value="YefM-like domain"/>
    <property type="match status" value="1"/>
</dbReference>
<dbReference type="NCBIfam" id="TIGR01552">
    <property type="entry name" value="phd_fam"/>
    <property type="match status" value="1"/>
</dbReference>
<evidence type="ECO:0000313" key="3">
    <source>
        <dbReference type="EMBL" id="PWF47776.1"/>
    </source>
</evidence>
<comment type="caution">
    <text evidence="3">The sequence shown here is derived from an EMBL/GenBank/DDBJ whole genome shotgun (WGS) entry which is preliminary data.</text>
</comment>
<protein>
    <recommendedName>
        <fullName evidence="2">Antitoxin</fullName>
    </recommendedName>
</protein>
<name>A0A2U2HK26_9BURK</name>